<dbReference type="Proteomes" id="UP000615455">
    <property type="component" value="Unassembled WGS sequence"/>
</dbReference>
<gene>
    <name evidence="1" type="ORF">GCM10008018_63040</name>
</gene>
<keyword evidence="2" id="KW-1185">Reference proteome</keyword>
<reference evidence="2" key="1">
    <citation type="journal article" date="2019" name="Int. J. Syst. Evol. Microbiol.">
        <title>The Global Catalogue of Microorganisms (GCM) 10K type strain sequencing project: providing services to taxonomists for standard genome sequencing and annotation.</title>
        <authorList>
            <consortium name="The Broad Institute Genomics Platform"/>
            <consortium name="The Broad Institute Genome Sequencing Center for Infectious Disease"/>
            <person name="Wu L."/>
            <person name="Ma J."/>
        </authorList>
    </citation>
    <scope>NUCLEOTIDE SEQUENCE [LARGE SCALE GENOMIC DNA]</scope>
    <source>
        <strain evidence="2">CGMCC 1.15043</strain>
    </source>
</reference>
<protein>
    <submittedName>
        <fullName evidence="1">Uncharacterized protein</fullName>
    </submittedName>
</protein>
<dbReference type="EMBL" id="BMHE01000055">
    <property type="protein sequence ID" value="GGA08741.1"/>
    <property type="molecule type" value="Genomic_DNA"/>
</dbReference>
<sequence>MKAAETQKWAASDLTAKLPKCKLQMQLDYHTNEGLYGFNMQIYSTRTAFS</sequence>
<comment type="caution">
    <text evidence="1">The sequence shown here is derived from an EMBL/GenBank/DDBJ whole genome shotgun (WGS) entry which is preliminary data.</text>
</comment>
<proteinExistence type="predicted"/>
<evidence type="ECO:0000313" key="1">
    <source>
        <dbReference type="EMBL" id="GGA08741.1"/>
    </source>
</evidence>
<accession>A0ABQ1FEA5</accession>
<evidence type="ECO:0000313" key="2">
    <source>
        <dbReference type="Proteomes" id="UP000615455"/>
    </source>
</evidence>
<name>A0ABQ1FEA5_9BACL</name>
<organism evidence="1 2">
    <name type="scientific">Paenibacillus marchantiophytorum</name>
    <dbReference type="NCBI Taxonomy" id="1619310"/>
    <lineage>
        <taxon>Bacteria</taxon>
        <taxon>Bacillati</taxon>
        <taxon>Bacillota</taxon>
        <taxon>Bacilli</taxon>
        <taxon>Bacillales</taxon>
        <taxon>Paenibacillaceae</taxon>
        <taxon>Paenibacillus</taxon>
    </lineage>
</organism>